<accession>A0A0E9WNM4</accession>
<organism evidence="1">
    <name type="scientific">Anguilla anguilla</name>
    <name type="common">European freshwater eel</name>
    <name type="synonym">Muraena anguilla</name>
    <dbReference type="NCBI Taxonomy" id="7936"/>
    <lineage>
        <taxon>Eukaryota</taxon>
        <taxon>Metazoa</taxon>
        <taxon>Chordata</taxon>
        <taxon>Craniata</taxon>
        <taxon>Vertebrata</taxon>
        <taxon>Euteleostomi</taxon>
        <taxon>Actinopterygii</taxon>
        <taxon>Neopterygii</taxon>
        <taxon>Teleostei</taxon>
        <taxon>Anguilliformes</taxon>
        <taxon>Anguillidae</taxon>
        <taxon>Anguilla</taxon>
    </lineage>
</organism>
<protein>
    <submittedName>
        <fullName evidence="1">Uncharacterized protein</fullName>
    </submittedName>
</protein>
<sequence length="127" mass="13882">MDSTKSWKHSLGILLRADSIVMLSVPADPLQMLGDMVHYPAGRRDKRDAGGQQQCLGMLWHLSDAHLVSRGLGNHSRSIIPPLSACTGSMGSFCVCQILTLAPKCCSRNRDSSDHATVFQSAVIEFW</sequence>
<reference evidence="1" key="2">
    <citation type="journal article" date="2015" name="Fish Shellfish Immunol.">
        <title>Early steps in the European eel (Anguilla anguilla)-Vibrio vulnificus interaction in the gills: Role of the RtxA13 toxin.</title>
        <authorList>
            <person name="Callol A."/>
            <person name="Pajuelo D."/>
            <person name="Ebbesson L."/>
            <person name="Teles M."/>
            <person name="MacKenzie S."/>
            <person name="Amaro C."/>
        </authorList>
    </citation>
    <scope>NUCLEOTIDE SEQUENCE</scope>
</reference>
<name>A0A0E9WNM4_ANGAN</name>
<evidence type="ECO:0000313" key="1">
    <source>
        <dbReference type="EMBL" id="JAH91952.1"/>
    </source>
</evidence>
<dbReference type="AlphaFoldDB" id="A0A0E9WNM4"/>
<proteinExistence type="predicted"/>
<reference evidence="1" key="1">
    <citation type="submission" date="2014-11" db="EMBL/GenBank/DDBJ databases">
        <authorList>
            <person name="Amaro Gonzalez C."/>
        </authorList>
    </citation>
    <scope>NUCLEOTIDE SEQUENCE</scope>
</reference>
<dbReference type="EMBL" id="GBXM01016625">
    <property type="protein sequence ID" value="JAH91952.1"/>
    <property type="molecule type" value="Transcribed_RNA"/>
</dbReference>